<reference evidence="2 3" key="1">
    <citation type="submission" date="2017-04" db="EMBL/GenBank/DDBJ databases">
        <title>Draft genome sequence of Tuber borchii Vittad., a whitish edible truffle.</title>
        <authorList>
            <consortium name="DOE Joint Genome Institute"/>
            <person name="Murat C."/>
            <person name="Kuo A."/>
            <person name="Barry K.W."/>
            <person name="Clum A."/>
            <person name="Dockter R.B."/>
            <person name="Fauchery L."/>
            <person name="Iotti M."/>
            <person name="Kohler A."/>
            <person name="Labutti K."/>
            <person name="Lindquist E.A."/>
            <person name="Lipzen A."/>
            <person name="Ohm R.A."/>
            <person name="Wang M."/>
            <person name="Grigoriev I.V."/>
            <person name="Zambonelli A."/>
            <person name="Martin F.M."/>
        </authorList>
    </citation>
    <scope>NUCLEOTIDE SEQUENCE [LARGE SCALE GENOMIC DNA]</scope>
    <source>
        <strain evidence="2 3">Tbo3840</strain>
    </source>
</reference>
<dbReference type="OrthoDB" id="1918at2759"/>
<evidence type="ECO:0000313" key="2">
    <source>
        <dbReference type="EMBL" id="PUU83039.1"/>
    </source>
</evidence>
<sequence>MSDIRVFVTFPESAVVFAGEKLECKITFKNISPPPGSQRPHIPLHGLPKANGGFAPGPNGSALGSKAAPLQLPVTGSRSTTTSPRIPSARPVSHHKPSLSLSVPAAKSPVSPAPPVSAASSGKGHKHRRSISIVSLGSDVGIEGGGRGQGEEGIRSPPLVQGRQGWGGHSRSASLQTMPRRSPSLVNGSTPNSATMPPPPRTNTQPSTPMLIEPEGVNSFSFPGLTSTSPRTPGGAKPLPKPANKTFKFPSDPPSTPTVTTDSLNVDESSPDDPQLVRKVSQIDLRSPVDEPEYERLRSRVISAHSVNGETPRSSGEFYSLSNSTTETLVSEYDPRAAVRPVRSTHNRRHSLLAVGPRSSESLMMGYAQVQGSFVLDGSLIQTSIFDDVKRKGVVGGHLGGGVVGLESNKADGGFLSGFGWGGIGGGITGLLGGNNMSSIAEMKNIANSRSIPILSTPQSILFVDLRLNPGESKSYTYSFPLPKGLPPTHRGKAIKVVYNLVIGTQRPGKGVQQPKVVEIPFRVFPHVNANGSLLVHDLMSPIVLLRDEATTACIDDQTLTPPAIPPPPKKAAQQESSLEDFLSYVDSLLAPRDGTLTPNSLGILSPSIPTSSKRFSIMEEPQTTSSRDAIEMAILRGPGGSSDGHCSIFEIARNGRKVATLTLARPAYKLGETITAVVDFSSAKIPCYHITATLETSETVTPSIALRSASSIHRATRKLHFQHSQSTLFSKRVVFTPTVPTSATPEFSTSGVSCAWALRLEFVTPALSLTAAIARGDGPDGSAAMMEELLEQTHADDRGELFEAKQNIFVESFDASIPIRVYPNAAAVGEGVGIGSGGGSAAGGQAVAAAVLGYVV</sequence>
<dbReference type="STRING" id="42251.A0A2T7A5M7"/>
<dbReference type="EMBL" id="NESQ01000018">
    <property type="protein sequence ID" value="PUU83039.1"/>
    <property type="molecule type" value="Genomic_DNA"/>
</dbReference>
<feature type="compositionally biased region" description="Low complexity" evidence="1">
    <location>
        <begin position="102"/>
        <end position="121"/>
    </location>
</feature>
<name>A0A2T7A5M7_TUBBO</name>
<feature type="region of interest" description="Disordered" evidence="1">
    <location>
        <begin position="32"/>
        <end position="274"/>
    </location>
</feature>
<evidence type="ECO:0000256" key="1">
    <source>
        <dbReference type="SAM" id="MobiDB-lite"/>
    </source>
</evidence>
<dbReference type="Gene3D" id="2.60.40.640">
    <property type="match status" value="1"/>
</dbReference>
<feature type="compositionally biased region" description="Polar residues" evidence="1">
    <location>
        <begin position="218"/>
        <end position="231"/>
    </location>
</feature>
<keyword evidence="3" id="KW-1185">Reference proteome</keyword>
<dbReference type="AlphaFoldDB" id="A0A2T7A5M7"/>
<protein>
    <submittedName>
        <fullName evidence="2">Rgp1-domain-containing protein</fullName>
    </submittedName>
</protein>
<organism evidence="2 3">
    <name type="scientific">Tuber borchii</name>
    <name type="common">White truffle</name>
    <dbReference type="NCBI Taxonomy" id="42251"/>
    <lineage>
        <taxon>Eukaryota</taxon>
        <taxon>Fungi</taxon>
        <taxon>Dikarya</taxon>
        <taxon>Ascomycota</taxon>
        <taxon>Pezizomycotina</taxon>
        <taxon>Pezizomycetes</taxon>
        <taxon>Pezizales</taxon>
        <taxon>Tuberaceae</taxon>
        <taxon>Tuber</taxon>
    </lineage>
</organism>
<gene>
    <name evidence="2" type="ORF">B9Z19DRAFT_1119839</name>
</gene>
<dbReference type="PANTHER" id="PTHR12507">
    <property type="entry name" value="REDUCED GROWTH PHENOTYPE 1 RGP1, YEAST -RELATED"/>
    <property type="match status" value="1"/>
</dbReference>
<dbReference type="Proteomes" id="UP000244722">
    <property type="component" value="Unassembled WGS sequence"/>
</dbReference>
<accession>A0A2T7A5M7</accession>
<dbReference type="InterPro" id="IPR014848">
    <property type="entry name" value="Rgp1"/>
</dbReference>
<dbReference type="Pfam" id="PF08737">
    <property type="entry name" value="Rgp1"/>
    <property type="match status" value="1"/>
</dbReference>
<dbReference type="InterPro" id="IPR014752">
    <property type="entry name" value="Arrestin-like_C"/>
</dbReference>
<proteinExistence type="predicted"/>
<feature type="compositionally biased region" description="Polar residues" evidence="1">
    <location>
        <begin position="171"/>
        <end position="195"/>
    </location>
</feature>
<evidence type="ECO:0000313" key="3">
    <source>
        <dbReference type="Proteomes" id="UP000244722"/>
    </source>
</evidence>
<feature type="compositionally biased region" description="Low complexity" evidence="1">
    <location>
        <begin position="73"/>
        <end position="91"/>
    </location>
</feature>
<comment type="caution">
    <text evidence="2">The sequence shown here is derived from an EMBL/GenBank/DDBJ whole genome shotgun (WGS) entry which is preliminary data.</text>
</comment>